<accession>A7T6U3</accession>
<reference evidence="3 4" key="1">
    <citation type="journal article" date="2007" name="Science">
        <title>Sea anemone genome reveals ancestral eumetazoan gene repertoire and genomic organization.</title>
        <authorList>
            <person name="Putnam N.H."/>
            <person name="Srivastava M."/>
            <person name="Hellsten U."/>
            <person name="Dirks B."/>
            <person name="Chapman J."/>
            <person name="Salamov A."/>
            <person name="Terry A."/>
            <person name="Shapiro H."/>
            <person name="Lindquist E."/>
            <person name="Kapitonov V.V."/>
            <person name="Jurka J."/>
            <person name="Genikhovich G."/>
            <person name="Grigoriev I.V."/>
            <person name="Lucas S.M."/>
            <person name="Steele R.E."/>
            <person name="Finnerty J.R."/>
            <person name="Technau U."/>
            <person name="Martindale M.Q."/>
            <person name="Rokhsar D.S."/>
        </authorList>
    </citation>
    <scope>NUCLEOTIDE SEQUENCE [LARGE SCALE GENOMIC DNA]</scope>
    <source>
        <strain evidence="4">CH2 X CH6</strain>
    </source>
</reference>
<dbReference type="InterPro" id="IPR001806">
    <property type="entry name" value="Small_GTPase"/>
</dbReference>
<evidence type="ECO:0000313" key="4">
    <source>
        <dbReference type="Proteomes" id="UP000001593"/>
    </source>
</evidence>
<organism evidence="3 4">
    <name type="scientific">Nematostella vectensis</name>
    <name type="common">Starlet sea anemone</name>
    <dbReference type="NCBI Taxonomy" id="45351"/>
    <lineage>
        <taxon>Eukaryota</taxon>
        <taxon>Metazoa</taxon>
        <taxon>Cnidaria</taxon>
        <taxon>Anthozoa</taxon>
        <taxon>Hexacorallia</taxon>
        <taxon>Actiniaria</taxon>
        <taxon>Edwardsiidae</taxon>
        <taxon>Nematostella</taxon>
    </lineage>
</organism>
<evidence type="ECO:0000256" key="2">
    <source>
        <dbReference type="ARBA" id="ARBA00023134"/>
    </source>
</evidence>
<dbReference type="PANTHER" id="PTHR24073">
    <property type="entry name" value="DRAB5-RELATED"/>
    <property type="match status" value="1"/>
</dbReference>
<dbReference type="Gene3D" id="3.40.50.300">
    <property type="entry name" value="P-loop containing nucleotide triphosphate hydrolases"/>
    <property type="match status" value="1"/>
</dbReference>
<keyword evidence="2" id="KW-0342">GTP-binding</keyword>
<proteinExistence type="predicted"/>
<dbReference type="InterPro" id="IPR027417">
    <property type="entry name" value="P-loop_NTPase"/>
</dbReference>
<evidence type="ECO:0008006" key="5">
    <source>
        <dbReference type="Google" id="ProtNLM"/>
    </source>
</evidence>
<keyword evidence="4" id="KW-1185">Reference proteome</keyword>
<evidence type="ECO:0000256" key="1">
    <source>
        <dbReference type="ARBA" id="ARBA00022741"/>
    </source>
</evidence>
<dbReference type="SUPFAM" id="SSF52540">
    <property type="entry name" value="P-loop containing nucleoside triphosphate hydrolases"/>
    <property type="match status" value="1"/>
</dbReference>
<dbReference type="Proteomes" id="UP000001593">
    <property type="component" value="Unassembled WGS sequence"/>
</dbReference>
<dbReference type="HOGENOM" id="CLU_084875_1_0_1"/>
<dbReference type="Pfam" id="PF00071">
    <property type="entry name" value="Ras"/>
    <property type="match status" value="1"/>
</dbReference>
<name>A7T6U3_NEMVE</name>
<feature type="non-terminal residue" evidence="3">
    <location>
        <position position="111"/>
    </location>
</feature>
<evidence type="ECO:0000313" key="3">
    <source>
        <dbReference type="EMBL" id="EDO28311.1"/>
    </source>
</evidence>
<dbReference type="PRINTS" id="PR00449">
    <property type="entry name" value="RASTRNSFRMNG"/>
</dbReference>
<dbReference type="PROSITE" id="PS51419">
    <property type="entry name" value="RAB"/>
    <property type="match status" value="1"/>
</dbReference>
<dbReference type="EMBL" id="DS471725">
    <property type="protein sequence ID" value="EDO28311.1"/>
    <property type="molecule type" value="Genomic_DNA"/>
</dbReference>
<keyword evidence="1" id="KW-0547">Nucleotide-binding</keyword>
<dbReference type="GO" id="GO:0006886">
    <property type="term" value="P:intracellular protein transport"/>
    <property type="evidence" value="ECO:0000318"/>
    <property type="project" value="GO_Central"/>
</dbReference>
<protein>
    <recommendedName>
        <fullName evidence="5">Rab-like protein 3</fullName>
    </recommendedName>
</protein>
<dbReference type="AlphaFoldDB" id="A7T6U3"/>
<dbReference type="PhylomeDB" id="A7T6U3"/>
<sequence>MAAVEKVRIAVVGDSGVGKTSLVHLICHEESISSAAWTIGCTVEVKLYDYKEGMPGGKTFFLEFWDIGGSANHENSRSIFYNGINGLILVHDLTNRKSFTNLRKWLAEVLN</sequence>
<dbReference type="GO" id="GO:0005525">
    <property type="term" value="F:GTP binding"/>
    <property type="evidence" value="ECO:0007669"/>
    <property type="project" value="UniProtKB-KW"/>
</dbReference>
<dbReference type="STRING" id="45351.A7T6U3"/>
<dbReference type="GO" id="GO:0003924">
    <property type="term" value="F:GTPase activity"/>
    <property type="evidence" value="ECO:0000318"/>
    <property type="project" value="GO_Central"/>
</dbReference>
<gene>
    <name evidence="3" type="ORF">NEMVEDRAFT_v1g8386</name>
</gene>
<dbReference type="KEGG" id="nve:5498733"/>
<dbReference type="eggNOG" id="ENOG502QT3S">
    <property type="taxonomic scope" value="Eukaryota"/>
</dbReference>
<dbReference type="InParanoid" id="A7T6U3"/>
<dbReference type="GO" id="GO:0012505">
    <property type="term" value="C:endomembrane system"/>
    <property type="evidence" value="ECO:0000318"/>
    <property type="project" value="GO_Central"/>
</dbReference>